<sequence>MKKDRVKKLQKQADALCNRHNALASENSELKKRADVLEDLLKQRNALVCVLERVDPDSMAAAISVTQQHDVDSSTQQLLQQLPQQPMASSLTSIDQELVAQIMALSPAKAVDFWVAAVQQLALLMHMYERDPLPVLPALSEAVVSCMRWQLALHIFNPGVAYALLDFNMLLGKHVAPPAEHWSKAASAGNLTPDQLQSIGTLLGLVKPRLQQLEQEKEALLEELSSLPGGYEGEQDMAAAAAAAAGHRPGPAHSSSSSGSATSNSSSSGSNITAATQRRKEVQRRRQELTAALTRNCAAWRVTTQMRAHWLSSNCTPVQLAIGILQAFPYMPHGAPVLDCSKLLADKLKQKQQEQKKRNQQHAQQLQQQLQQQHLDSMPSASGAEGTAATAVEC</sequence>
<dbReference type="AlphaFoldDB" id="A0A383W7T1"/>
<evidence type="ECO:0000256" key="1">
    <source>
        <dbReference type="SAM" id="Coils"/>
    </source>
</evidence>
<keyword evidence="1" id="KW-0175">Coiled coil</keyword>
<organism evidence="3 4">
    <name type="scientific">Tetradesmus obliquus</name>
    <name type="common">Green alga</name>
    <name type="synonym">Acutodesmus obliquus</name>
    <dbReference type="NCBI Taxonomy" id="3088"/>
    <lineage>
        <taxon>Eukaryota</taxon>
        <taxon>Viridiplantae</taxon>
        <taxon>Chlorophyta</taxon>
        <taxon>core chlorophytes</taxon>
        <taxon>Chlorophyceae</taxon>
        <taxon>CS clade</taxon>
        <taxon>Sphaeropleales</taxon>
        <taxon>Scenedesmaceae</taxon>
        <taxon>Tetradesmus</taxon>
    </lineage>
</organism>
<evidence type="ECO:0000256" key="2">
    <source>
        <dbReference type="SAM" id="MobiDB-lite"/>
    </source>
</evidence>
<accession>A0A383W7T1</accession>
<dbReference type="EMBL" id="FNXT01001154">
    <property type="protein sequence ID" value="SZX72736.1"/>
    <property type="molecule type" value="Genomic_DNA"/>
</dbReference>
<evidence type="ECO:0000313" key="4">
    <source>
        <dbReference type="Proteomes" id="UP000256970"/>
    </source>
</evidence>
<feature type="compositionally biased region" description="Low complexity" evidence="2">
    <location>
        <begin position="254"/>
        <end position="276"/>
    </location>
</feature>
<evidence type="ECO:0000313" key="3">
    <source>
        <dbReference type="EMBL" id="SZX72736.1"/>
    </source>
</evidence>
<feature type="compositionally biased region" description="Low complexity" evidence="2">
    <location>
        <begin position="361"/>
        <end position="394"/>
    </location>
</feature>
<dbReference type="Proteomes" id="UP000256970">
    <property type="component" value="Unassembled WGS sequence"/>
</dbReference>
<feature type="compositionally biased region" description="Basic and acidic residues" evidence="2">
    <location>
        <begin position="278"/>
        <end position="287"/>
    </location>
</feature>
<gene>
    <name evidence="3" type="ORF">BQ4739_LOCUS12883</name>
</gene>
<name>A0A383W7T1_TETOB</name>
<reference evidence="3 4" key="1">
    <citation type="submission" date="2016-10" db="EMBL/GenBank/DDBJ databases">
        <authorList>
            <person name="Cai Z."/>
        </authorList>
    </citation>
    <scope>NUCLEOTIDE SEQUENCE [LARGE SCALE GENOMIC DNA]</scope>
</reference>
<proteinExistence type="predicted"/>
<feature type="coiled-coil region" evidence="1">
    <location>
        <begin position="6"/>
        <end position="40"/>
    </location>
</feature>
<protein>
    <submittedName>
        <fullName evidence="3">Uncharacterized protein</fullName>
    </submittedName>
</protein>
<feature type="region of interest" description="Disordered" evidence="2">
    <location>
        <begin position="238"/>
        <end position="287"/>
    </location>
</feature>
<feature type="region of interest" description="Disordered" evidence="2">
    <location>
        <begin position="350"/>
        <end position="394"/>
    </location>
</feature>
<keyword evidence="4" id="KW-1185">Reference proteome</keyword>